<feature type="transmembrane region" description="Helical" evidence="2">
    <location>
        <begin position="111"/>
        <end position="133"/>
    </location>
</feature>
<feature type="compositionally biased region" description="Basic and acidic residues" evidence="1">
    <location>
        <begin position="317"/>
        <end position="355"/>
    </location>
</feature>
<feature type="transmembrane region" description="Helical" evidence="2">
    <location>
        <begin position="190"/>
        <end position="207"/>
    </location>
</feature>
<feature type="transmembrane region" description="Helical" evidence="2">
    <location>
        <begin position="52"/>
        <end position="78"/>
    </location>
</feature>
<dbReference type="AlphaFoldDB" id="A0A9D2RF32"/>
<organism evidence="3 4">
    <name type="scientific">Candidatus Mediterraneibacter quadrami</name>
    <dbReference type="NCBI Taxonomy" id="2838684"/>
    <lineage>
        <taxon>Bacteria</taxon>
        <taxon>Bacillati</taxon>
        <taxon>Bacillota</taxon>
        <taxon>Clostridia</taxon>
        <taxon>Lachnospirales</taxon>
        <taxon>Lachnospiraceae</taxon>
        <taxon>Mediterraneibacter</taxon>
    </lineage>
</organism>
<comment type="caution">
    <text evidence="3">The sequence shown here is derived from an EMBL/GenBank/DDBJ whole genome shotgun (WGS) entry which is preliminary data.</text>
</comment>
<evidence type="ECO:0000256" key="2">
    <source>
        <dbReference type="SAM" id="Phobius"/>
    </source>
</evidence>
<evidence type="ECO:0000313" key="3">
    <source>
        <dbReference type="EMBL" id="HJD42794.1"/>
    </source>
</evidence>
<sequence length="355" mass="39222">MSTLLVWRDKLQTIYAEYSIYILKALQFLAGLIVFGLINANIGFMEQASSVLCTAGLAVICTFFPMTIMALAATLLILVHFYAVSMPIAVVSLVIFFLMYIFYFRFTPKKAWIVLLSAVAFGLKAPFVIPAVFGLLGTPVWIVPAAFGIMSYYMADLVKDSSAALKSADAENMADVLISYTRQVFTNKEMWLMIAAAVIGILVVHLVRTRSVDHAWKIGSAAGAAVSVIIASAGSIALDLDISFAVILVSAVLGIAVGLVLEFFFFSVDYSRSENIQFEDDEYYYYVKAVPKVGVAAPEKEVKRITGERPGRRKNDKKPEEEQPDKLNEEKTDEILLTRSLSKELGIDQEKDKTE</sequence>
<feature type="transmembrane region" description="Helical" evidence="2">
    <location>
        <begin position="84"/>
        <end position="104"/>
    </location>
</feature>
<feature type="transmembrane region" description="Helical" evidence="2">
    <location>
        <begin position="219"/>
        <end position="238"/>
    </location>
</feature>
<gene>
    <name evidence="3" type="ORF">H9910_07270</name>
</gene>
<dbReference type="Proteomes" id="UP000823909">
    <property type="component" value="Unassembled WGS sequence"/>
</dbReference>
<protein>
    <submittedName>
        <fullName evidence="3">Uncharacterized protein</fullName>
    </submittedName>
</protein>
<accession>A0A9D2RF32</accession>
<evidence type="ECO:0000256" key="1">
    <source>
        <dbReference type="SAM" id="MobiDB-lite"/>
    </source>
</evidence>
<feature type="compositionally biased region" description="Basic and acidic residues" evidence="1">
    <location>
        <begin position="301"/>
        <end position="310"/>
    </location>
</feature>
<evidence type="ECO:0000313" key="4">
    <source>
        <dbReference type="Proteomes" id="UP000823909"/>
    </source>
</evidence>
<dbReference type="EMBL" id="DWUU01000043">
    <property type="protein sequence ID" value="HJD42794.1"/>
    <property type="molecule type" value="Genomic_DNA"/>
</dbReference>
<feature type="region of interest" description="Disordered" evidence="1">
    <location>
        <begin position="301"/>
        <end position="355"/>
    </location>
</feature>
<reference evidence="3" key="2">
    <citation type="submission" date="2021-04" db="EMBL/GenBank/DDBJ databases">
        <authorList>
            <person name="Gilroy R."/>
        </authorList>
    </citation>
    <scope>NUCLEOTIDE SEQUENCE</scope>
    <source>
        <strain evidence="3">ChiBcec15-3976</strain>
    </source>
</reference>
<keyword evidence="2" id="KW-0812">Transmembrane</keyword>
<feature type="transmembrane region" description="Helical" evidence="2">
    <location>
        <begin position="244"/>
        <end position="266"/>
    </location>
</feature>
<feature type="transmembrane region" description="Helical" evidence="2">
    <location>
        <begin position="20"/>
        <end position="40"/>
    </location>
</feature>
<proteinExistence type="predicted"/>
<keyword evidence="2" id="KW-1133">Transmembrane helix</keyword>
<reference evidence="3" key="1">
    <citation type="journal article" date="2021" name="PeerJ">
        <title>Extensive microbial diversity within the chicken gut microbiome revealed by metagenomics and culture.</title>
        <authorList>
            <person name="Gilroy R."/>
            <person name="Ravi A."/>
            <person name="Getino M."/>
            <person name="Pursley I."/>
            <person name="Horton D.L."/>
            <person name="Alikhan N.F."/>
            <person name="Baker D."/>
            <person name="Gharbi K."/>
            <person name="Hall N."/>
            <person name="Watson M."/>
            <person name="Adriaenssens E.M."/>
            <person name="Foster-Nyarko E."/>
            <person name="Jarju S."/>
            <person name="Secka A."/>
            <person name="Antonio M."/>
            <person name="Oren A."/>
            <person name="Chaudhuri R.R."/>
            <person name="La Ragione R."/>
            <person name="Hildebrand F."/>
            <person name="Pallen M.J."/>
        </authorList>
    </citation>
    <scope>NUCLEOTIDE SEQUENCE</scope>
    <source>
        <strain evidence="3">ChiBcec15-3976</strain>
    </source>
</reference>
<name>A0A9D2RF32_9FIRM</name>
<keyword evidence="2" id="KW-0472">Membrane</keyword>